<evidence type="ECO:0000313" key="1">
    <source>
        <dbReference type="EMBL" id="RRJ54989.1"/>
    </source>
</evidence>
<dbReference type="OrthoDB" id="2511064at2"/>
<dbReference type="Proteomes" id="UP000267017">
    <property type="component" value="Unassembled WGS sequence"/>
</dbReference>
<keyword evidence="2" id="KW-1185">Reference proteome</keyword>
<dbReference type="AlphaFoldDB" id="A0A3P3TBU3"/>
<dbReference type="EMBL" id="RRCN01000002">
    <property type="protein sequence ID" value="RRJ54989.1"/>
    <property type="molecule type" value="Genomic_DNA"/>
</dbReference>
<comment type="caution">
    <text evidence="1">The sequence shown here is derived from an EMBL/GenBank/DDBJ whole genome shotgun (WGS) entry which is preliminary data.</text>
</comment>
<sequence>MVTDVVFEFKQPIGDKDIALTDGFIDALFSISEKIHSSEKFRVRSNGSSRLVWHVTEADLMLMVTLHVCFNSEGKIQNVSRHQIYQKLHELYEDPCCDDQFYIAFEKFVKLGLIEEKVSGVISEFSMNHFINPDTNKISRLVVVNPFVFSKQFTDLPISAQKFVFDLLRKQGNEKGKEVFYWLDKGKGILQQLHKKHVYELKNILTLLSETIFKNVPLIKSWKIEAKTGTSLPKLTVIINESLTSSYVPGTHYREVIPGKGTYRRVIKRLQKLLSDNMIGEFEFLNNGSDFYQLVHLLRGKSHKYMAYVVDKIRELYEKNRVFPSDIIDFIKDELRHKAMVTYLEIAKQTGVYKFISPKKLDESRLFEFASAASFYNQRQFAAICLKSLSRLERNYTRPPAYDHRDYAKSVELGHYLDTLTIRKYAFSLEKCPERYHELEIQALVRIEQGNNREEVREWLFKKIDLLPKWTLVPDVPLNFKLEEYLLTVHSIA</sequence>
<organism evidence="1 2">
    <name type="scientific">Paenibacillus oralis</name>
    <dbReference type="NCBI Taxonomy" id="2490856"/>
    <lineage>
        <taxon>Bacteria</taxon>
        <taxon>Bacillati</taxon>
        <taxon>Bacillota</taxon>
        <taxon>Bacilli</taxon>
        <taxon>Bacillales</taxon>
        <taxon>Paenibacillaceae</taxon>
        <taxon>Paenibacillus</taxon>
    </lineage>
</organism>
<name>A0A3P3TBU3_9BACL</name>
<accession>A0A3P3TBU3</accession>
<gene>
    <name evidence="1" type="ORF">EHV15_36080</name>
</gene>
<protein>
    <submittedName>
        <fullName evidence="1">Uncharacterized protein</fullName>
    </submittedName>
</protein>
<evidence type="ECO:0000313" key="2">
    <source>
        <dbReference type="Proteomes" id="UP000267017"/>
    </source>
</evidence>
<reference evidence="1 2" key="1">
    <citation type="submission" date="2018-11" db="EMBL/GenBank/DDBJ databases">
        <title>Genome sequencing of Paenibacillus sp. KCOM 3021 (= ChDC PVNT-B20).</title>
        <authorList>
            <person name="Kook J.-K."/>
            <person name="Park S.-N."/>
            <person name="Lim Y.K."/>
        </authorList>
    </citation>
    <scope>NUCLEOTIDE SEQUENCE [LARGE SCALE GENOMIC DNA]</scope>
    <source>
        <strain evidence="1 2">KCOM 3021</strain>
    </source>
</reference>
<dbReference type="RefSeq" id="WP_128636082.1">
    <property type="nucleotide sequence ID" value="NZ_RRCN01000002.1"/>
</dbReference>
<proteinExistence type="predicted"/>